<dbReference type="EMBL" id="CAJPIN010000743">
    <property type="protein sequence ID" value="CAG2053862.1"/>
    <property type="molecule type" value="Genomic_DNA"/>
</dbReference>
<reference evidence="1" key="1">
    <citation type="submission" date="2021-03" db="EMBL/GenBank/DDBJ databases">
        <authorList>
            <person name="Tran Van P."/>
        </authorList>
    </citation>
    <scope>NUCLEOTIDE SEQUENCE</scope>
</reference>
<accession>A0ABN7NF22</accession>
<protein>
    <recommendedName>
        <fullName evidence="3">Ribosomal protein S11</fullName>
    </recommendedName>
</protein>
<gene>
    <name evidence="1" type="ORF">TPAB3V08_LOCUS906</name>
</gene>
<evidence type="ECO:0000313" key="1">
    <source>
        <dbReference type="EMBL" id="CAG2053862.1"/>
    </source>
</evidence>
<dbReference type="Proteomes" id="UP001153148">
    <property type="component" value="Unassembled WGS sequence"/>
</dbReference>
<sequence length="182" mass="20882">MRSYLTKKKSIGVRSRKQMYDRRIRCADHMTRFSLITWHYLRQHMVAAQCYQSETVSGKSHMPPNAGKITLFKKLEQKKPVGHIRDPSGGSIPVRNLRITMQDVNSRPPQPTLARKFLNESVSLSCNERNTTLQIGYGQACDLVAATRTLRPGRRECFLLLQATLATWSPRFMTRCYHGTKA</sequence>
<name>A0ABN7NF22_TIMPD</name>
<comment type="caution">
    <text evidence="1">The sequence shown here is derived from an EMBL/GenBank/DDBJ whole genome shotgun (WGS) entry which is preliminary data.</text>
</comment>
<keyword evidence="2" id="KW-1185">Reference proteome</keyword>
<evidence type="ECO:0000313" key="2">
    <source>
        <dbReference type="Proteomes" id="UP001153148"/>
    </source>
</evidence>
<proteinExistence type="predicted"/>
<organism evidence="1 2">
    <name type="scientific">Timema podura</name>
    <name type="common">Walking stick</name>
    <dbReference type="NCBI Taxonomy" id="61482"/>
    <lineage>
        <taxon>Eukaryota</taxon>
        <taxon>Metazoa</taxon>
        <taxon>Ecdysozoa</taxon>
        <taxon>Arthropoda</taxon>
        <taxon>Hexapoda</taxon>
        <taxon>Insecta</taxon>
        <taxon>Pterygota</taxon>
        <taxon>Neoptera</taxon>
        <taxon>Polyneoptera</taxon>
        <taxon>Phasmatodea</taxon>
        <taxon>Timematodea</taxon>
        <taxon>Timematoidea</taxon>
        <taxon>Timematidae</taxon>
        <taxon>Timema</taxon>
    </lineage>
</organism>
<evidence type="ECO:0008006" key="3">
    <source>
        <dbReference type="Google" id="ProtNLM"/>
    </source>
</evidence>